<dbReference type="EMBL" id="JBHSAC010000007">
    <property type="protein sequence ID" value="MFC3931335.1"/>
    <property type="molecule type" value="Genomic_DNA"/>
</dbReference>
<dbReference type="InterPro" id="IPR001584">
    <property type="entry name" value="Integrase_cat-core"/>
</dbReference>
<evidence type="ECO:0000313" key="3">
    <source>
        <dbReference type="Proteomes" id="UP001595901"/>
    </source>
</evidence>
<dbReference type="RefSeq" id="WP_380429206.1">
    <property type="nucleotide sequence ID" value="NZ_JBHSAC010000007.1"/>
</dbReference>
<name>A0ABV8CYH6_9STRE</name>
<proteinExistence type="predicted"/>
<accession>A0ABV8CYH6</accession>
<sequence>MALDELKQSITDYIFYYNNK</sequence>
<evidence type="ECO:0000313" key="2">
    <source>
        <dbReference type="EMBL" id="MFC3931335.1"/>
    </source>
</evidence>
<dbReference type="Pfam" id="PF13333">
    <property type="entry name" value="rve_2"/>
    <property type="match status" value="1"/>
</dbReference>
<gene>
    <name evidence="2" type="ORF">ACFOSE_00750</name>
</gene>
<comment type="caution">
    <text evidence="2">The sequence shown here is derived from an EMBL/GenBank/DDBJ whole genome shotgun (WGS) entry which is preliminary data.</text>
</comment>
<feature type="domain" description="Integrase catalytic" evidence="1">
    <location>
        <begin position="3"/>
        <end position="20"/>
    </location>
</feature>
<organism evidence="2 3">
    <name type="scientific">Streptococcus dentapri</name>
    <dbReference type="NCBI Taxonomy" id="573564"/>
    <lineage>
        <taxon>Bacteria</taxon>
        <taxon>Bacillati</taxon>
        <taxon>Bacillota</taxon>
        <taxon>Bacilli</taxon>
        <taxon>Lactobacillales</taxon>
        <taxon>Streptococcaceae</taxon>
        <taxon>Streptococcus</taxon>
    </lineage>
</organism>
<protein>
    <submittedName>
        <fullName evidence="2">IS3 family transposase</fullName>
    </submittedName>
</protein>
<evidence type="ECO:0000259" key="1">
    <source>
        <dbReference type="Pfam" id="PF13333"/>
    </source>
</evidence>
<keyword evidence="3" id="KW-1185">Reference proteome</keyword>
<dbReference type="Proteomes" id="UP001595901">
    <property type="component" value="Unassembled WGS sequence"/>
</dbReference>
<reference evidence="3" key="1">
    <citation type="journal article" date="2019" name="Int. J. Syst. Evol. Microbiol.">
        <title>The Global Catalogue of Microorganisms (GCM) 10K type strain sequencing project: providing services to taxonomists for standard genome sequencing and annotation.</title>
        <authorList>
            <consortium name="The Broad Institute Genomics Platform"/>
            <consortium name="The Broad Institute Genome Sequencing Center for Infectious Disease"/>
            <person name="Wu L."/>
            <person name="Ma J."/>
        </authorList>
    </citation>
    <scope>NUCLEOTIDE SEQUENCE [LARGE SCALE GENOMIC DNA]</scope>
    <source>
        <strain evidence="3">CCUG 58728</strain>
    </source>
</reference>